<evidence type="ECO:0000259" key="1">
    <source>
        <dbReference type="Pfam" id="PF14229"/>
    </source>
</evidence>
<proteinExistence type="predicted"/>
<dbReference type="EMBL" id="JAPKNK010000015">
    <property type="protein sequence ID" value="MCX5572146.1"/>
    <property type="molecule type" value="Genomic_DNA"/>
</dbReference>
<name>A0A9X3E6L3_9HYPH</name>
<evidence type="ECO:0000313" key="3">
    <source>
        <dbReference type="Proteomes" id="UP001144805"/>
    </source>
</evidence>
<dbReference type="InterPro" id="IPR010995">
    <property type="entry name" value="DNA_repair_Rad51/TF_NusA_a-hlx"/>
</dbReference>
<comment type="caution">
    <text evidence="2">The sequence shown here is derived from an EMBL/GenBank/DDBJ whole genome shotgun (WGS) entry which is preliminary data.</text>
</comment>
<dbReference type="RefSeq" id="WP_266341109.1">
    <property type="nucleotide sequence ID" value="NZ_JAPKNK010000015.1"/>
</dbReference>
<sequence length="135" mass="15036">MSYPILDIEGIGPVFAEKLATAGIRTTGALLEQAKDPKGRKALAEKSGIDEHKILKWANMADLMRIKGVAEEYSELLEAAGVDTVKELKMRRADNLTAKMVEINATRKLVRQLPSEKLVESWIEQAKELPPMLTY</sequence>
<keyword evidence="3" id="KW-1185">Reference proteome</keyword>
<dbReference type="AlphaFoldDB" id="A0A9X3E6L3"/>
<protein>
    <submittedName>
        <fullName evidence="2">DUF4332 domain-containing protein</fullName>
    </submittedName>
</protein>
<feature type="domain" description="DUF4332" evidence="1">
    <location>
        <begin position="9"/>
        <end position="129"/>
    </location>
</feature>
<dbReference type="GO" id="GO:0000166">
    <property type="term" value="F:nucleotide binding"/>
    <property type="evidence" value="ECO:0007669"/>
    <property type="project" value="InterPro"/>
</dbReference>
<dbReference type="SUPFAM" id="SSF47794">
    <property type="entry name" value="Rad51 N-terminal domain-like"/>
    <property type="match status" value="1"/>
</dbReference>
<reference evidence="2" key="1">
    <citation type="submission" date="2022-11" db="EMBL/GenBank/DDBJ databases">
        <title>Biodiversity and phylogenetic relationships of bacteria.</title>
        <authorList>
            <person name="Machado R.A.R."/>
            <person name="Bhat A."/>
            <person name="Loulou A."/>
            <person name="Kallel S."/>
        </authorList>
    </citation>
    <scope>NUCLEOTIDE SEQUENCE</scope>
    <source>
        <strain evidence="2">K-TC2</strain>
    </source>
</reference>
<organism evidence="2 3">
    <name type="scientific">Kaistia nematophila</name>
    <dbReference type="NCBI Taxonomy" id="2994654"/>
    <lineage>
        <taxon>Bacteria</taxon>
        <taxon>Pseudomonadati</taxon>
        <taxon>Pseudomonadota</taxon>
        <taxon>Alphaproteobacteria</taxon>
        <taxon>Hyphomicrobiales</taxon>
        <taxon>Kaistiaceae</taxon>
        <taxon>Kaistia</taxon>
    </lineage>
</organism>
<dbReference type="Gene3D" id="1.10.150.20">
    <property type="entry name" value="5' to 3' exonuclease, C-terminal subdomain"/>
    <property type="match status" value="2"/>
</dbReference>
<dbReference type="Pfam" id="PF14229">
    <property type="entry name" value="DUF4332"/>
    <property type="match status" value="1"/>
</dbReference>
<dbReference type="Proteomes" id="UP001144805">
    <property type="component" value="Unassembled WGS sequence"/>
</dbReference>
<dbReference type="InterPro" id="IPR025567">
    <property type="entry name" value="DUF4332"/>
</dbReference>
<evidence type="ECO:0000313" key="2">
    <source>
        <dbReference type="EMBL" id="MCX5572146.1"/>
    </source>
</evidence>
<accession>A0A9X3E6L3</accession>
<gene>
    <name evidence="2" type="ORF">OSH07_23295</name>
</gene>